<dbReference type="RefSeq" id="WP_076341272.1">
    <property type="nucleotide sequence ID" value="NZ_JBGNFS010000008.1"/>
</dbReference>
<dbReference type="PANTHER" id="PTHR40661">
    <property type="match status" value="1"/>
</dbReference>
<dbReference type="Gene3D" id="2.10.109.10">
    <property type="entry name" value="Umud Fragment, subunit A"/>
    <property type="match status" value="1"/>
</dbReference>
<sequence>MNKYLIERIKEARKDCGMSQKEVADILGINRSTIASYETGNSEPDIDTYIKLCKIYNANYVDILNKAYELQEIAQFTPTIEEEYIIEKIRDLNEEDKVMIVSLIERLTTKSSLKVEDVPIRYVTLPAYGYAPSAGTGNYMPDDIPASTIQVPESPSAEKADFVVRVSGHSMEPKFMDGDLVLVKKTEVLDPGKIGIFSVNGEALIKEYFPDRLHSLNARYKDIDLNDGDTVRCLGEVIGKL</sequence>
<accession>A0A1U7NMW1</accession>
<dbReference type="Proteomes" id="UP000186705">
    <property type="component" value="Unassembled WGS sequence"/>
</dbReference>
<dbReference type="OrthoDB" id="2475196at2"/>
<evidence type="ECO:0000256" key="2">
    <source>
        <dbReference type="ARBA" id="ARBA00023125"/>
    </source>
</evidence>
<dbReference type="InterPro" id="IPR010982">
    <property type="entry name" value="Lambda_DNA-bd_dom_sf"/>
</dbReference>
<dbReference type="AlphaFoldDB" id="A0A1U7NMW1"/>
<keyword evidence="3" id="KW-0804">Transcription</keyword>
<dbReference type="InterPro" id="IPR015927">
    <property type="entry name" value="Peptidase_S24_S26A/B/C"/>
</dbReference>
<keyword evidence="1" id="KW-0805">Transcription regulation</keyword>
<keyword evidence="2" id="KW-0238">DNA-binding</keyword>
<dbReference type="PANTHER" id="PTHR40661:SF1">
    <property type="entry name" value="HTH CRO_C1-TYPE DOMAIN-CONTAINING PROTEIN"/>
    <property type="match status" value="1"/>
</dbReference>
<dbReference type="STRING" id="1862672.BO225_05480"/>
<dbReference type="CDD" id="cd06529">
    <property type="entry name" value="S24_LexA-like"/>
    <property type="match status" value="1"/>
</dbReference>
<evidence type="ECO:0000259" key="4">
    <source>
        <dbReference type="PROSITE" id="PS50943"/>
    </source>
</evidence>
<dbReference type="SMART" id="SM00530">
    <property type="entry name" value="HTH_XRE"/>
    <property type="match status" value="1"/>
</dbReference>
<dbReference type="SUPFAM" id="SSF47413">
    <property type="entry name" value="lambda repressor-like DNA-binding domains"/>
    <property type="match status" value="1"/>
</dbReference>
<evidence type="ECO:0000256" key="1">
    <source>
        <dbReference type="ARBA" id="ARBA00023015"/>
    </source>
</evidence>
<dbReference type="GeneID" id="78275396"/>
<evidence type="ECO:0000313" key="5">
    <source>
        <dbReference type="EMBL" id="OLU46623.1"/>
    </source>
</evidence>
<protein>
    <recommendedName>
        <fullName evidence="4">HTH cro/C1-type domain-containing protein</fullName>
    </recommendedName>
</protein>
<dbReference type="CDD" id="cd00093">
    <property type="entry name" value="HTH_XRE"/>
    <property type="match status" value="1"/>
</dbReference>
<keyword evidence="6" id="KW-1185">Reference proteome</keyword>
<reference evidence="5 6" key="1">
    <citation type="submission" date="2016-11" db="EMBL/GenBank/DDBJ databases">
        <title>Description of two novel members of the family Erysipelotrichaceae: Ileibacterium lipovorans gen. nov., sp. nov. and Dubosiella newyorkensis, gen. nov., sp. nov.</title>
        <authorList>
            <person name="Cox L.M."/>
            <person name="Sohn J."/>
            <person name="Tyrrell K.L."/>
            <person name="Citron D.M."/>
            <person name="Lawson P.A."/>
            <person name="Patel N.B."/>
            <person name="Iizumi T."/>
            <person name="Perez-Perez G.I."/>
            <person name="Goldstein E.J."/>
            <person name="Blaser M.J."/>
        </authorList>
    </citation>
    <scope>NUCLEOTIDE SEQUENCE [LARGE SCALE GENOMIC DNA]</scope>
    <source>
        <strain evidence="5 6">NYU-BL-A4</strain>
    </source>
</reference>
<dbReference type="SUPFAM" id="SSF51306">
    <property type="entry name" value="LexA/Signal peptidase"/>
    <property type="match status" value="1"/>
</dbReference>
<dbReference type="InterPro" id="IPR001387">
    <property type="entry name" value="Cro/C1-type_HTH"/>
</dbReference>
<evidence type="ECO:0000256" key="3">
    <source>
        <dbReference type="ARBA" id="ARBA00023163"/>
    </source>
</evidence>
<dbReference type="Pfam" id="PF01381">
    <property type="entry name" value="HTH_3"/>
    <property type="match status" value="1"/>
</dbReference>
<name>A0A1U7NMW1_9FIRM</name>
<evidence type="ECO:0000313" key="6">
    <source>
        <dbReference type="Proteomes" id="UP000186705"/>
    </source>
</evidence>
<dbReference type="InterPro" id="IPR039418">
    <property type="entry name" value="LexA-like"/>
</dbReference>
<gene>
    <name evidence="5" type="ORF">BO225_05480</name>
</gene>
<dbReference type="GO" id="GO:0003677">
    <property type="term" value="F:DNA binding"/>
    <property type="evidence" value="ECO:0007669"/>
    <property type="project" value="UniProtKB-KW"/>
</dbReference>
<proteinExistence type="predicted"/>
<dbReference type="Pfam" id="PF00717">
    <property type="entry name" value="Peptidase_S24"/>
    <property type="match status" value="1"/>
</dbReference>
<dbReference type="EMBL" id="MPKA01000062">
    <property type="protein sequence ID" value="OLU46623.1"/>
    <property type="molecule type" value="Genomic_DNA"/>
</dbReference>
<organism evidence="5 6">
    <name type="scientific">Dubosiella newyorkensis</name>
    <dbReference type="NCBI Taxonomy" id="1862672"/>
    <lineage>
        <taxon>Bacteria</taxon>
        <taxon>Bacillati</taxon>
        <taxon>Bacillota</taxon>
        <taxon>Erysipelotrichia</taxon>
        <taxon>Erysipelotrichales</taxon>
        <taxon>Erysipelotrichaceae</taxon>
        <taxon>Dubosiella</taxon>
    </lineage>
</organism>
<comment type="caution">
    <text evidence="5">The sequence shown here is derived from an EMBL/GenBank/DDBJ whole genome shotgun (WGS) entry which is preliminary data.</text>
</comment>
<dbReference type="PROSITE" id="PS50943">
    <property type="entry name" value="HTH_CROC1"/>
    <property type="match status" value="1"/>
</dbReference>
<feature type="domain" description="HTH cro/C1-type" evidence="4">
    <location>
        <begin position="9"/>
        <end position="63"/>
    </location>
</feature>
<dbReference type="Gene3D" id="1.10.260.40">
    <property type="entry name" value="lambda repressor-like DNA-binding domains"/>
    <property type="match status" value="1"/>
</dbReference>
<dbReference type="InterPro" id="IPR036286">
    <property type="entry name" value="LexA/Signal_pep-like_sf"/>
</dbReference>